<dbReference type="SMART" id="SM00020">
    <property type="entry name" value="Tryp_SPc"/>
    <property type="match status" value="1"/>
</dbReference>
<dbReference type="PANTHER" id="PTHR10334">
    <property type="entry name" value="CYSTEINE-RICH SECRETORY PROTEIN-RELATED"/>
    <property type="match status" value="1"/>
</dbReference>
<keyword evidence="2" id="KW-0732">Signal</keyword>
<evidence type="ECO:0000313" key="5">
    <source>
        <dbReference type="Proteomes" id="UP001642540"/>
    </source>
</evidence>
<protein>
    <recommendedName>
        <fullName evidence="3">Peptidase S1 domain-containing protein</fullName>
    </recommendedName>
</protein>
<dbReference type="SUPFAM" id="SSF50494">
    <property type="entry name" value="Trypsin-like serine proteases"/>
    <property type="match status" value="1"/>
</dbReference>
<dbReference type="InterPro" id="IPR035940">
    <property type="entry name" value="CAP_sf"/>
</dbReference>
<keyword evidence="5" id="KW-1185">Reference proteome</keyword>
<dbReference type="Proteomes" id="UP001642540">
    <property type="component" value="Unassembled WGS sequence"/>
</dbReference>
<dbReference type="SUPFAM" id="SSF55797">
    <property type="entry name" value="PR-1-like"/>
    <property type="match status" value="1"/>
</dbReference>
<dbReference type="PROSITE" id="PS50240">
    <property type="entry name" value="TRYPSIN_DOM"/>
    <property type="match status" value="1"/>
</dbReference>
<evidence type="ECO:0000313" key="4">
    <source>
        <dbReference type="EMBL" id="CAL8148423.1"/>
    </source>
</evidence>
<dbReference type="Pfam" id="PF00188">
    <property type="entry name" value="CAP"/>
    <property type="match status" value="1"/>
</dbReference>
<dbReference type="InterPro" id="IPR009003">
    <property type="entry name" value="Peptidase_S1_PA"/>
</dbReference>
<evidence type="ECO:0000256" key="1">
    <source>
        <dbReference type="SAM" id="MobiDB-lite"/>
    </source>
</evidence>
<dbReference type="Pfam" id="PF00089">
    <property type="entry name" value="Trypsin"/>
    <property type="match status" value="1"/>
</dbReference>
<feature type="domain" description="Peptidase S1" evidence="3">
    <location>
        <begin position="20"/>
        <end position="375"/>
    </location>
</feature>
<dbReference type="SMART" id="SM00198">
    <property type="entry name" value="SCP"/>
    <property type="match status" value="1"/>
</dbReference>
<accession>A0ABP1SA33</accession>
<dbReference type="InterPro" id="IPR001254">
    <property type="entry name" value="Trypsin_dom"/>
</dbReference>
<dbReference type="InterPro" id="IPR001283">
    <property type="entry name" value="CRISP-related"/>
</dbReference>
<comment type="caution">
    <text evidence="4">The sequence shown here is derived from an EMBL/GenBank/DDBJ whole genome shotgun (WGS) entry which is preliminary data.</text>
</comment>
<organism evidence="4 5">
    <name type="scientific">Orchesella dallaii</name>
    <dbReference type="NCBI Taxonomy" id="48710"/>
    <lineage>
        <taxon>Eukaryota</taxon>
        <taxon>Metazoa</taxon>
        <taxon>Ecdysozoa</taxon>
        <taxon>Arthropoda</taxon>
        <taxon>Hexapoda</taxon>
        <taxon>Collembola</taxon>
        <taxon>Entomobryomorpha</taxon>
        <taxon>Entomobryoidea</taxon>
        <taxon>Orchesellidae</taxon>
        <taxon>Orchesellinae</taxon>
        <taxon>Orchesella</taxon>
    </lineage>
</organism>
<reference evidence="4 5" key="1">
    <citation type="submission" date="2024-08" db="EMBL/GenBank/DDBJ databases">
        <authorList>
            <person name="Cucini C."/>
            <person name="Frati F."/>
        </authorList>
    </citation>
    <scope>NUCLEOTIDE SEQUENCE [LARGE SCALE GENOMIC DNA]</scope>
</reference>
<dbReference type="InterPro" id="IPR043504">
    <property type="entry name" value="Peptidase_S1_PA_chymotrypsin"/>
</dbReference>
<evidence type="ECO:0000259" key="3">
    <source>
        <dbReference type="PROSITE" id="PS50240"/>
    </source>
</evidence>
<dbReference type="EMBL" id="CAXLJM020000170">
    <property type="protein sequence ID" value="CAL8148423.1"/>
    <property type="molecule type" value="Genomic_DNA"/>
</dbReference>
<feature type="region of interest" description="Disordered" evidence="1">
    <location>
        <begin position="266"/>
        <end position="287"/>
    </location>
</feature>
<feature type="chain" id="PRO_5045510579" description="Peptidase S1 domain-containing protein" evidence="2">
    <location>
        <begin position="23"/>
        <end position="446"/>
    </location>
</feature>
<dbReference type="Gene3D" id="3.40.33.10">
    <property type="entry name" value="CAP"/>
    <property type="match status" value="1"/>
</dbReference>
<proteinExistence type="predicted"/>
<dbReference type="InterPro" id="IPR014044">
    <property type="entry name" value="CAP_dom"/>
</dbReference>
<dbReference type="Gene3D" id="2.40.10.10">
    <property type="entry name" value="Trypsin-like serine proteases"/>
    <property type="match status" value="1"/>
</dbReference>
<sequence length="446" mass="50196">MYKDVFKIILLALLTFPSTLLGQNVEQEGCGLRPLKYYLKKNQQRNSEDEQTEFTERENFPWHVSIFRRANKDSSFTYECAGTLIPGPGKDMQVLTAASCVTETLKSAHANPDFQQNMRVVVGPTSSNYNGNSEFSGSQKFPVKRIEISPLYEPVGLKSDAAILHLDGRVVLGKYAKPACLPPNNIEQNQVRFGMLGEIAGFNWDIRRNVSEKLWYAKYPVTTGVGVLSFIGKTPVSDDGFCENYNIFQRVGPLLQWIKEVQDKISKEETGDRSTSSQATTPPGLPPHRLFPEYAKVGRDFHNHYRAMHRAGPLVLNEKIQESAQRLAETLAARNNLIVPKNSIYSSNVFAVPGVVPASEAVRAAVQFWYRSFSDYKREDPKPLSFTQLVWRSSLELGIGTATDGDRTVVVANYYPKGNTYYEQGKYFEKTKSFDENVKAILPGYI</sequence>
<gene>
    <name evidence="4" type="ORF">ODALV1_LOCUS31419</name>
</gene>
<evidence type="ECO:0000256" key="2">
    <source>
        <dbReference type="SAM" id="SignalP"/>
    </source>
</evidence>
<name>A0ABP1SA33_9HEXA</name>
<feature type="signal peptide" evidence="2">
    <location>
        <begin position="1"/>
        <end position="22"/>
    </location>
</feature>